<keyword evidence="2" id="KW-1185">Reference proteome</keyword>
<protein>
    <submittedName>
        <fullName evidence="3">Secreted protein</fullName>
    </submittedName>
</protein>
<evidence type="ECO:0000313" key="2">
    <source>
        <dbReference type="Proteomes" id="UP000095283"/>
    </source>
</evidence>
<accession>A0A1I7X177</accession>
<keyword evidence="1" id="KW-0812">Transmembrane</keyword>
<feature type="transmembrane region" description="Helical" evidence="1">
    <location>
        <begin position="59"/>
        <end position="78"/>
    </location>
</feature>
<keyword evidence="1" id="KW-1133">Transmembrane helix</keyword>
<dbReference type="Proteomes" id="UP000095283">
    <property type="component" value="Unplaced"/>
</dbReference>
<dbReference type="AlphaFoldDB" id="A0A1I7X177"/>
<reference evidence="3" key="1">
    <citation type="submission" date="2016-11" db="UniProtKB">
        <authorList>
            <consortium name="WormBaseParasite"/>
        </authorList>
    </citation>
    <scope>IDENTIFICATION</scope>
</reference>
<evidence type="ECO:0000313" key="3">
    <source>
        <dbReference type="WBParaSite" id="Hba_11184"/>
    </source>
</evidence>
<name>A0A1I7X177_HETBA</name>
<keyword evidence="1" id="KW-0472">Membrane</keyword>
<dbReference type="WBParaSite" id="Hba_11184">
    <property type="protein sequence ID" value="Hba_11184"/>
    <property type="gene ID" value="Hba_11184"/>
</dbReference>
<organism evidence="2 3">
    <name type="scientific">Heterorhabditis bacteriophora</name>
    <name type="common">Entomopathogenic nematode worm</name>
    <dbReference type="NCBI Taxonomy" id="37862"/>
    <lineage>
        <taxon>Eukaryota</taxon>
        <taxon>Metazoa</taxon>
        <taxon>Ecdysozoa</taxon>
        <taxon>Nematoda</taxon>
        <taxon>Chromadorea</taxon>
        <taxon>Rhabditida</taxon>
        <taxon>Rhabditina</taxon>
        <taxon>Rhabditomorpha</taxon>
        <taxon>Strongyloidea</taxon>
        <taxon>Heterorhabditidae</taxon>
        <taxon>Heterorhabditis</taxon>
    </lineage>
</organism>
<proteinExistence type="predicted"/>
<evidence type="ECO:0000256" key="1">
    <source>
        <dbReference type="SAM" id="Phobius"/>
    </source>
</evidence>
<sequence>MKYTNFSRQYVVIVVRFCRALKNCSTDLVILNNFRFGTELTSGITLQPETPSCEDSSLYITWMSMVLLFGSLYVPLAFHSKILSRD</sequence>